<feature type="compositionally biased region" description="Pro residues" evidence="1">
    <location>
        <begin position="1"/>
        <end position="11"/>
    </location>
</feature>
<feature type="region of interest" description="Disordered" evidence="1">
    <location>
        <begin position="1"/>
        <end position="60"/>
    </location>
</feature>
<dbReference type="AlphaFoldDB" id="A0A9W6H0S6"/>
<evidence type="ECO:0000313" key="3">
    <source>
        <dbReference type="Proteomes" id="UP001142462"/>
    </source>
</evidence>
<gene>
    <name evidence="2" type="ORF">GCM10017576_02710</name>
</gene>
<reference evidence="2" key="1">
    <citation type="journal article" date="2014" name="Int. J. Syst. Evol. Microbiol.">
        <title>Complete genome sequence of Corynebacterium casei LMG S-19264T (=DSM 44701T), isolated from a smear-ripened cheese.</title>
        <authorList>
            <consortium name="US DOE Joint Genome Institute (JGI-PGF)"/>
            <person name="Walter F."/>
            <person name="Albersmeier A."/>
            <person name="Kalinowski J."/>
            <person name="Ruckert C."/>
        </authorList>
    </citation>
    <scope>NUCLEOTIDE SEQUENCE</scope>
    <source>
        <strain evidence="2">VKM Ac-1020</strain>
    </source>
</reference>
<proteinExistence type="predicted"/>
<sequence>MSNPYPAPYPLPDDGENRDDLPTTEVDGDEVLDPDANDDLIDSADADRLAAGDDDVDDEV</sequence>
<feature type="compositionally biased region" description="Acidic residues" evidence="1">
    <location>
        <begin position="26"/>
        <end position="44"/>
    </location>
</feature>
<organism evidence="2 3">
    <name type="scientific">Microbacterium barkeri</name>
    <dbReference type="NCBI Taxonomy" id="33917"/>
    <lineage>
        <taxon>Bacteria</taxon>
        <taxon>Bacillati</taxon>
        <taxon>Actinomycetota</taxon>
        <taxon>Actinomycetes</taxon>
        <taxon>Micrococcales</taxon>
        <taxon>Microbacteriaceae</taxon>
        <taxon>Microbacterium</taxon>
    </lineage>
</organism>
<keyword evidence="3" id="KW-1185">Reference proteome</keyword>
<comment type="caution">
    <text evidence="2">The sequence shown here is derived from an EMBL/GenBank/DDBJ whole genome shotgun (WGS) entry which is preliminary data.</text>
</comment>
<evidence type="ECO:0000256" key="1">
    <source>
        <dbReference type="SAM" id="MobiDB-lite"/>
    </source>
</evidence>
<name>A0A9W6H0S6_9MICO</name>
<accession>A0A9W6H0S6</accession>
<dbReference type="RefSeq" id="WP_271171869.1">
    <property type="nucleotide sequence ID" value="NZ_BSEJ01000001.1"/>
</dbReference>
<dbReference type="EMBL" id="BSEJ01000001">
    <property type="protein sequence ID" value="GLJ60142.1"/>
    <property type="molecule type" value="Genomic_DNA"/>
</dbReference>
<dbReference type="Proteomes" id="UP001142462">
    <property type="component" value="Unassembled WGS sequence"/>
</dbReference>
<reference evidence="2" key="2">
    <citation type="submission" date="2023-01" db="EMBL/GenBank/DDBJ databases">
        <authorList>
            <person name="Sun Q."/>
            <person name="Evtushenko L."/>
        </authorList>
    </citation>
    <scope>NUCLEOTIDE SEQUENCE</scope>
    <source>
        <strain evidence="2">VKM Ac-1020</strain>
    </source>
</reference>
<protein>
    <submittedName>
        <fullName evidence="2">Uncharacterized protein</fullName>
    </submittedName>
</protein>
<evidence type="ECO:0000313" key="2">
    <source>
        <dbReference type="EMBL" id="GLJ60142.1"/>
    </source>
</evidence>